<keyword evidence="8" id="KW-1185">Reference proteome</keyword>
<evidence type="ECO:0000256" key="4">
    <source>
        <dbReference type="PROSITE-ProRule" id="PRU00134"/>
    </source>
</evidence>
<feature type="compositionally biased region" description="Basic and acidic residues" evidence="5">
    <location>
        <begin position="1236"/>
        <end position="1246"/>
    </location>
</feature>
<dbReference type="AlphaFoldDB" id="A0A4Z1KM01"/>
<keyword evidence="1" id="KW-0479">Metal-binding</keyword>
<evidence type="ECO:0000256" key="2">
    <source>
        <dbReference type="ARBA" id="ARBA00022771"/>
    </source>
</evidence>
<gene>
    <name evidence="7" type="ORF">BPOR_0290g00080</name>
</gene>
<feature type="region of interest" description="Disordered" evidence="5">
    <location>
        <begin position="1228"/>
        <end position="1280"/>
    </location>
</feature>
<evidence type="ECO:0000313" key="8">
    <source>
        <dbReference type="Proteomes" id="UP000297280"/>
    </source>
</evidence>
<evidence type="ECO:0000256" key="5">
    <source>
        <dbReference type="SAM" id="MobiDB-lite"/>
    </source>
</evidence>
<dbReference type="PANTHER" id="PTHR10237:SF15">
    <property type="entry name" value="LD37257P"/>
    <property type="match status" value="1"/>
</dbReference>
<keyword evidence="3" id="KW-0862">Zinc</keyword>
<evidence type="ECO:0000259" key="6">
    <source>
        <dbReference type="PROSITE" id="PS50865"/>
    </source>
</evidence>
<name>A0A4Z1KM01_9HELO</name>
<proteinExistence type="predicted"/>
<dbReference type="STRING" id="87229.A0A4Z1KM01"/>
<keyword evidence="2 4" id="KW-0863">Zinc-finger</keyword>
<dbReference type="Pfam" id="PF14737">
    <property type="entry name" value="DUF4470"/>
    <property type="match status" value="1"/>
</dbReference>
<dbReference type="PANTHER" id="PTHR10237">
    <property type="entry name" value="DEFORMED EPIDERMAL AUTOREGULATORY FACTOR 1 HOMOLOG SUPPRESSIN"/>
    <property type="match status" value="1"/>
</dbReference>
<evidence type="ECO:0000256" key="3">
    <source>
        <dbReference type="ARBA" id="ARBA00022833"/>
    </source>
</evidence>
<dbReference type="GO" id="GO:0008270">
    <property type="term" value="F:zinc ion binding"/>
    <property type="evidence" value="ECO:0007669"/>
    <property type="project" value="UniProtKB-KW"/>
</dbReference>
<evidence type="ECO:0000313" key="7">
    <source>
        <dbReference type="EMBL" id="TGO86608.1"/>
    </source>
</evidence>
<dbReference type="Pfam" id="PF01753">
    <property type="entry name" value="zf-MYND"/>
    <property type="match status" value="1"/>
</dbReference>
<dbReference type="InterPro" id="IPR002893">
    <property type="entry name" value="Znf_MYND"/>
</dbReference>
<dbReference type="SUPFAM" id="SSF144232">
    <property type="entry name" value="HIT/MYND zinc finger-like"/>
    <property type="match status" value="1"/>
</dbReference>
<dbReference type="EMBL" id="PQXO01000289">
    <property type="protein sequence ID" value="TGO86608.1"/>
    <property type="molecule type" value="Genomic_DNA"/>
</dbReference>
<dbReference type="Proteomes" id="UP000297280">
    <property type="component" value="Unassembled WGS sequence"/>
</dbReference>
<feature type="domain" description="MYND-type" evidence="6">
    <location>
        <begin position="1140"/>
        <end position="1181"/>
    </location>
</feature>
<reference evidence="7 8" key="1">
    <citation type="submission" date="2017-12" db="EMBL/GenBank/DDBJ databases">
        <title>Comparative genomics of Botrytis spp.</title>
        <authorList>
            <person name="Valero-Jimenez C.A."/>
            <person name="Tapia P."/>
            <person name="Veloso J."/>
            <person name="Silva-Moreno E."/>
            <person name="Staats M."/>
            <person name="Valdes J.H."/>
            <person name="Van Kan J.A.L."/>
        </authorList>
    </citation>
    <scope>NUCLEOTIDE SEQUENCE [LARGE SCALE GENOMIC DNA]</scope>
    <source>
        <strain evidence="7 8">MUCL3349</strain>
    </source>
</reference>
<evidence type="ECO:0000256" key="1">
    <source>
        <dbReference type="ARBA" id="ARBA00022723"/>
    </source>
</evidence>
<dbReference type="InterPro" id="IPR024119">
    <property type="entry name" value="TF_DEAF-1"/>
</dbReference>
<dbReference type="Gene3D" id="6.10.140.2220">
    <property type="match status" value="1"/>
</dbReference>
<protein>
    <recommendedName>
        <fullName evidence="6">MYND-type domain-containing protein</fullName>
    </recommendedName>
</protein>
<dbReference type="PROSITE" id="PS50865">
    <property type="entry name" value="ZF_MYND_2"/>
    <property type="match status" value="1"/>
</dbReference>
<feature type="compositionally biased region" description="Acidic residues" evidence="5">
    <location>
        <begin position="1247"/>
        <end position="1261"/>
    </location>
</feature>
<comment type="caution">
    <text evidence="7">The sequence shown here is derived from an EMBL/GenBank/DDBJ whole genome shotgun (WGS) entry which is preliminary data.</text>
</comment>
<accession>A0A4Z1KM01</accession>
<dbReference type="GO" id="GO:0000981">
    <property type="term" value="F:DNA-binding transcription factor activity, RNA polymerase II-specific"/>
    <property type="evidence" value="ECO:0007669"/>
    <property type="project" value="TreeGrafter"/>
</dbReference>
<dbReference type="InterPro" id="IPR027974">
    <property type="entry name" value="DUF4470"/>
</dbReference>
<sequence length="1280" mass="143867">MLGLTRINVKPFFYPFGNTPAINLLQFRRPVCEKDDAVRVLLLGCGDPRNLLFTLWCNQDEPIKWEFVCCDSESAILARNTLLFSLVIDNEPYASIWNIFYHFYITNTDNAMLQKQICKLLRQSANLEVWSSSNYGASICFMNQDTLDQVREMWTQYLEIANLRSDSRERDHFETKFKSEINSTKKEQYVTKKDIGVQDVCGRKQYASALRSAGGNWESAIQTVVDAFAGFWDHGVIAGNSHDVEALKLDGQLVNPLMALTSAGNAFAISSSSDPLLGFRLASAFDNLNSSQEELAANVVRQAKTQFQEWGASFGERVREKVIVIRLFCGDALRFSYALQSLGVNGTPETKLLSLFTMAWRSTPLTLYNPGTTSGIHTFDVIDTNNLADPLGILNLLSAIAPLLSRKATSVIFTETLSFYTKDPVEILSHILCCDITTFSLLLGLAPSGHLFGLTTYAVGLNAQRQFSVHRNNNDSYHMRVEWRYPNLDDPAGRELIFEPHELALFFFKLYSRMFEVESMSPTTGKEIHHLRYNRLGFSALVCLAKDCVKNDQLSTFGDSLLEHIEREDQLRMGGLQLLELSLHFYQLGICSRPSLLEIPRQIMLASQKEFKNGPLSLRYQESGMDSLDQNEFPRLVWISLSVPREILESLKIDNEYATVGLQIKIRHTKSETEASFMSLQCFFGSLVQRADDNDAYDVIEDPQGLKGTSDLIVTCAVPSLVLMLESRESTRIELAFLSSSRLSANYMYGGAICSYSLEDNVLILREPPGVRLQPFATDHAAVLRISSTSKNPCFVRMTDGLSIESLETRKNFEHLATESAIRARQISPFIISERFNGFEIDQIHFPYPVSLHEATIDTLNKVKTLVAKPNLALNNTGYTLNQFPVVLDGSDAYPLTIPKVNMDQQPIISSTGRETGEWISNLMHSMFCARERSYWRKSDIGLQEDVPALFTIKSYIHNMAVSFVQPSSLGRKQTFLFDSGDPRSISMIIFVSALRHNIDQSSVVLDSYLLPLTAESSPITPVIEKLLACKTTQPISYGMREVDEQLMRRMLPATVEACRKGWDHGPGCKHRQFGSVSSYTELNQSPICACGEGKTAEGFPRVEGWKILSGYTTRIALMPLSTVDYVEAHYSQEEHDRGCKKCGDISQGDTVHKQCGRCRGVRYCGPACQKADWKEHKKRLALESYVVVSIDGYQNVVLIIAFCSTLKSEFNEFRSTIVEELDNTDEEDNVNIREFPSEKEGRGCESTDEGDDNNDCDNDTDTSLTPPPYTLPKISIPSE</sequence>
<dbReference type="GO" id="GO:0005634">
    <property type="term" value="C:nucleus"/>
    <property type="evidence" value="ECO:0007669"/>
    <property type="project" value="TreeGrafter"/>
</dbReference>
<organism evidence="7 8">
    <name type="scientific">Botrytis porri</name>
    <dbReference type="NCBI Taxonomy" id="87229"/>
    <lineage>
        <taxon>Eukaryota</taxon>
        <taxon>Fungi</taxon>
        <taxon>Dikarya</taxon>
        <taxon>Ascomycota</taxon>
        <taxon>Pezizomycotina</taxon>
        <taxon>Leotiomycetes</taxon>
        <taxon>Helotiales</taxon>
        <taxon>Sclerotiniaceae</taxon>
        <taxon>Botrytis</taxon>
    </lineage>
</organism>